<reference evidence="2 3" key="1">
    <citation type="submission" date="2023-07" db="EMBL/GenBank/DDBJ databases">
        <title>Sorghum-associated microbial communities from plants grown in Nebraska, USA.</title>
        <authorList>
            <person name="Schachtman D."/>
        </authorList>
    </citation>
    <scope>NUCLEOTIDE SEQUENCE [LARGE SCALE GENOMIC DNA]</scope>
    <source>
        <strain evidence="2 3">4256</strain>
    </source>
</reference>
<evidence type="ECO:0000313" key="3">
    <source>
        <dbReference type="Proteomes" id="UP001267638"/>
    </source>
</evidence>
<gene>
    <name evidence="2" type="ORF">J2W40_002343</name>
</gene>
<feature type="compositionally biased region" description="Basic and acidic residues" evidence="1">
    <location>
        <begin position="43"/>
        <end position="56"/>
    </location>
</feature>
<comment type="caution">
    <text evidence="2">The sequence shown here is derived from an EMBL/GenBank/DDBJ whole genome shotgun (WGS) entry which is preliminary data.</text>
</comment>
<feature type="region of interest" description="Disordered" evidence="1">
    <location>
        <begin position="25"/>
        <end position="56"/>
    </location>
</feature>
<organism evidence="2 3">
    <name type="scientific">Sphingobium xenophagum</name>
    <dbReference type="NCBI Taxonomy" id="121428"/>
    <lineage>
        <taxon>Bacteria</taxon>
        <taxon>Pseudomonadati</taxon>
        <taxon>Pseudomonadota</taxon>
        <taxon>Alphaproteobacteria</taxon>
        <taxon>Sphingomonadales</taxon>
        <taxon>Sphingomonadaceae</taxon>
        <taxon>Sphingobium</taxon>
    </lineage>
</organism>
<dbReference type="Proteomes" id="UP001267638">
    <property type="component" value="Unassembled WGS sequence"/>
</dbReference>
<name>A0ABU1X1T6_SPHXE</name>
<sequence>MLQGEALGAAAIGDLRGGDAPWGGAWRGGVRPGQGMRVAVRPAPDRPEALRGRMIR</sequence>
<evidence type="ECO:0000256" key="1">
    <source>
        <dbReference type="SAM" id="MobiDB-lite"/>
    </source>
</evidence>
<proteinExistence type="predicted"/>
<dbReference type="EMBL" id="JAVDWV010000010">
    <property type="protein sequence ID" value="MDR7155511.1"/>
    <property type="molecule type" value="Genomic_DNA"/>
</dbReference>
<protein>
    <submittedName>
        <fullName evidence="2">Uncharacterized protein</fullName>
    </submittedName>
</protein>
<accession>A0ABU1X1T6</accession>
<dbReference type="RefSeq" id="WP_310224875.1">
    <property type="nucleotide sequence ID" value="NZ_JAVDWV010000010.1"/>
</dbReference>
<evidence type="ECO:0000313" key="2">
    <source>
        <dbReference type="EMBL" id="MDR7155511.1"/>
    </source>
</evidence>
<keyword evidence="3" id="KW-1185">Reference proteome</keyword>